<evidence type="ECO:0000313" key="2">
    <source>
        <dbReference type="Proteomes" id="UP000000963"/>
    </source>
</evidence>
<organismHost>
    <name type="scientific">Mycolicibacterium smegmatis</name>
    <name type="common">Mycobacterium smegmatis</name>
    <dbReference type="NCBI Taxonomy" id="1772"/>
</organismHost>
<reference evidence="1 2" key="1">
    <citation type="journal article" date="2003" name="Cell">
        <title>Origins of highly mosaic mycobacteriophage genomes.</title>
        <authorList>
            <person name="Pedulla M.L."/>
            <person name="Ford M.E."/>
            <person name="Houtz J.M."/>
            <person name="Karthikeyan T."/>
            <person name="Wadsworth C."/>
            <person name="Lewis J.A."/>
            <person name="Jacobs-Sera D."/>
            <person name="Falbo J."/>
            <person name="Gross J."/>
            <person name="Pannunzio N.R."/>
            <person name="Brucker W."/>
            <person name="Kumar V."/>
            <person name="Kandasamy J."/>
            <person name="Keenan L."/>
            <person name="Bardarov S."/>
            <person name="Kriakov J."/>
            <person name="Lawrence J.G."/>
            <person name="Jacobs W.R. Jr."/>
            <person name="Hendrix R.W."/>
            <person name="Hatfull G.F."/>
        </authorList>
    </citation>
    <scope>NUCLEOTIDE SEQUENCE</scope>
</reference>
<dbReference type="RefSeq" id="NP_818534.1">
    <property type="nucleotide sequence ID" value="NC_004688.1"/>
</dbReference>
<sequence length="47" mass="5345">MSWGGDNGARILRAVGQPGSNVRLPFFMRFESFERMFEPAPAISWDI</sequence>
<organism evidence="1 2">
    <name type="scientific">Mycobacterium phage Omega</name>
    <name type="common">Mycobacteriophage Omega</name>
    <dbReference type="NCBI Taxonomy" id="2907835"/>
    <lineage>
        <taxon>Viruses</taxon>
        <taxon>Duplodnaviria</taxon>
        <taxon>Heunggongvirae</taxon>
        <taxon>Uroviricota</taxon>
        <taxon>Caudoviricetes</taxon>
        <taxon>Omegavirus</taxon>
        <taxon>Omegavirus omega</taxon>
    </lineage>
</organism>
<name>Q853T3_BPMOM</name>
<accession>Q853T3</accession>
<keyword evidence="2" id="KW-1185">Reference proteome</keyword>
<dbReference type="Proteomes" id="UP000000963">
    <property type="component" value="Segment"/>
</dbReference>
<gene>
    <name evidence="1" type="primary">234</name>
    <name evidence="1" type="ORF">PBI_OMEGA_234</name>
</gene>
<proteinExistence type="predicted"/>
<dbReference type="KEGG" id="vg:1259975"/>
<dbReference type="EMBL" id="AY129338">
    <property type="protein sequence ID" value="AAN12875.1"/>
    <property type="molecule type" value="Genomic_DNA"/>
</dbReference>
<evidence type="ECO:0000313" key="1">
    <source>
        <dbReference type="EMBL" id="AAN12875.1"/>
    </source>
</evidence>
<protein>
    <submittedName>
        <fullName evidence="1">Uncharacterized protein</fullName>
    </submittedName>
</protein>